<dbReference type="Proteomes" id="UP000310016">
    <property type="component" value="Unassembled WGS sequence"/>
</dbReference>
<name>A0A4V6WIC4_9NEIS</name>
<dbReference type="CDD" id="cd07067">
    <property type="entry name" value="HP_PGM_like"/>
    <property type="match status" value="1"/>
</dbReference>
<dbReference type="RefSeq" id="WP_136771944.1">
    <property type="nucleotide sequence ID" value="NZ_CP156074.1"/>
</dbReference>
<evidence type="ECO:0000256" key="1">
    <source>
        <dbReference type="ARBA" id="ARBA00022801"/>
    </source>
</evidence>
<dbReference type="InterPro" id="IPR051021">
    <property type="entry name" value="Mito_Ser/Thr_phosphatase"/>
</dbReference>
<dbReference type="OrthoDB" id="9814783at2"/>
<dbReference type="PANTHER" id="PTHR20935">
    <property type="entry name" value="PHOSPHOGLYCERATE MUTASE-RELATED"/>
    <property type="match status" value="1"/>
</dbReference>
<dbReference type="InterPro" id="IPR013078">
    <property type="entry name" value="His_Pase_superF_clade-1"/>
</dbReference>
<sequence length="145" mass="15898">MDLILWRHAEAEDGYNDLARGLTPRGQEQAKRAAVWLKDALGKRPARVIASEALRAQQTAAAFSDHVEVDGRINPDVRAAAYIVAANWPSDGTVVLVGHQPTLGRAASLLLAGTEIDWQIKKSAIWWLHHDEADDSILLKAVHLP</sequence>
<dbReference type="GO" id="GO:0016787">
    <property type="term" value="F:hydrolase activity"/>
    <property type="evidence" value="ECO:0007669"/>
    <property type="project" value="UniProtKB-KW"/>
</dbReference>
<accession>A0A4V6WIC4</accession>
<dbReference type="Pfam" id="PF00300">
    <property type="entry name" value="His_Phos_1"/>
    <property type="match status" value="1"/>
</dbReference>
<proteinExistence type="predicted"/>
<dbReference type="EMBL" id="SUMF01000002">
    <property type="protein sequence ID" value="TJZ77468.1"/>
    <property type="molecule type" value="Genomic_DNA"/>
</dbReference>
<organism evidence="2 3">
    <name type="scientific">Chitiniphilus eburneus</name>
    <dbReference type="NCBI Taxonomy" id="2571148"/>
    <lineage>
        <taxon>Bacteria</taxon>
        <taxon>Pseudomonadati</taxon>
        <taxon>Pseudomonadota</taxon>
        <taxon>Betaproteobacteria</taxon>
        <taxon>Neisseriales</taxon>
        <taxon>Chitinibacteraceae</taxon>
        <taxon>Chitiniphilus</taxon>
    </lineage>
</organism>
<reference evidence="2 3" key="1">
    <citation type="submission" date="2019-04" db="EMBL/GenBank/DDBJ databases">
        <title>Chitiniphilus eburnea sp. nov., a novel chitinolytic bacterium isolated from aquaculture sludge.</title>
        <authorList>
            <person name="Sheng M."/>
        </authorList>
    </citation>
    <scope>NUCLEOTIDE SEQUENCE [LARGE SCALE GENOMIC DNA]</scope>
    <source>
        <strain evidence="2 3">HX-2-15</strain>
    </source>
</reference>
<evidence type="ECO:0000313" key="2">
    <source>
        <dbReference type="EMBL" id="TJZ77468.1"/>
    </source>
</evidence>
<dbReference type="AlphaFoldDB" id="A0A4V6WIC4"/>
<protein>
    <submittedName>
        <fullName evidence="2">Histidine phosphatase family protein</fullName>
    </submittedName>
</protein>
<dbReference type="SMART" id="SM00855">
    <property type="entry name" value="PGAM"/>
    <property type="match status" value="1"/>
</dbReference>
<evidence type="ECO:0000313" key="3">
    <source>
        <dbReference type="Proteomes" id="UP000310016"/>
    </source>
</evidence>
<keyword evidence="1" id="KW-0378">Hydrolase</keyword>
<dbReference type="InterPro" id="IPR029033">
    <property type="entry name" value="His_PPase_superfam"/>
</dbReference>
<dbReference type="SUPFAM" id="SSF53254">
    <property type="entry name" value="Phosphoglycerate mutase-like"/>
    <property type="match status" value="1"/>
</dbReference>
<gene>
    <name evidence="2" type="ORF">FAZ21_03790</name>
</gene>
<dbReference type="Gene3D" id="3.40.50.1240">
    <property type="entry name" value="Phosphoglycerate mutase-like"/>
    <property type="match status" value="1"/>
</dbReference>
<keyword evidence="3" id="KW-1185">Reference proteome</keyword>
<comment type="caution">
    <text evidence="2">The sequence shown here is derived from an EMBL/GenBank/DDBJ whole genome shotgun (WGS) entry which is preliminary data.</text>
</comment>